<evidence type="ECO:0000256" key="13">
    <source>
        <dbReference type="ARBA" id="ARBA00023004"/>
    </source>
</evidence>
<dbReference type="PRINTS" id="PR00344">
    <property type="entry name" value="BCTRLSENSOR"/>
</dbReference>
<comment type="cofactor">
    <cofactor evidence="2">
        <name>[4Fe-4S] cluster</name>
        <dbReference type="ChEBI" id="CHEBI:49883"/>
    </cofactor>
</comment>
<dbReference type="Gene3D" id="3.30.450.40">
    <property type="match status" value="1"/>
</dbReference>
<evidence type="ECO:0000256" key="3">
    <source>
        <dbReference type="ARBA" id="ARBA00004496"/>
    </source>
</evidence>
<protein>
    <recommendedName>
        <fullName evidence="5">Oxygen sensor histidine kinase NreB</fullName>
        <ecNumber evidence="4">2.7.13.3</ecNumber>
    </recommendedName>
    <alternativeName>
        <fullName evidence="17">Nitrogen regulation protein B</fullName>
    </alternativeName>
</protein>
<dbReference type="PANTHER" id="PTHR24421:SF40">
    <property type="entry name" value="SENSOR HISTIDINE KINASE YHCY"/>
    <property type="match status" value="1"/>
</dbReference>
<evidence type="ECO:0000256" key="5">
    <source>
        <dbReference type="ARBA" id="ARBA00017322"/>
    </source>
</evidence>
<comment type="subcellular location">
    <subcellularLocation>
        <location evidence="3">Cytoplasm</location>
    </subcellularLocation>
</comment>
<dbReference type="AlphaFoldDB" id="A0A4Q0VSA4"/>
<keyword evidence="11" id="KW-0418">Kinase</keyword>
<keyword evidence="20" id="KW-1185">Reference proteome</keyword>
<dbReference type="SMART" id="SM00387">
    <property type="entry name" value="HATPase_c"/>
    <property type="match status" value="1"/>
</dbReference>
<evidence type="ECO:0000313" key="19">
    <source>
        <dbReference type="EMBL" id="RXJ00683.1"/>
    </source>
</evidence>
<dbReference type="EC" id="2.7.13.3" evidence="4"/>
<dbReference type="InterPro" id="IPR036890">
    <property type="entry name" value="HATPase_C_sf"/>
</dbReference>
<comment type="catalytic activity">
    <reaction evidence="1">
        <text>ATP + protein L-histidine = ADP + protein N-phospho-L-histidine.</text>
        <dbReference type="EC" id="2.7.13.3"/>
    </reaction>
</comment>
<dbReference type="SUPFAM" id="SSF55781">
    <property type="entry name" value="GAF domain-like"/>
    <property type="match status" value="1"/>
</dbReference>
<dbReference type="Pfam" id="PF07730">
    <property type="entry name" value="HisKA_3"/>
    <property type="match status" value="1"/>
</dbReference>
<reference evidence="19 20" key="1">
    <citation type="journal article" date="2019" name="Int. J. Syst. Evol. Microbiol.">
        <title>Anaerobacillus alkaliphilus sp. nov., a novel alkaliphilic and moderately halophilic bacterium.</title>
        <authorList>
            <person name="Borsodi A.K."/>
            <person name="Aszalos J.M."/>
            <person name="Bihari P."/>
            <person name="Nagy I."/>
            <person name="Schumann P."/>
            <person name="Sproer C."/>
            <person name="Kovacs A.L."/>
            <person name="Boka K."/>
            <person name="Dobosy P."/>
            <person name="Ovari M."/>
            <person name="Szili-Kovacs T."/>
            <person name="Toth E."/>
        </authorList>
    </citation>
    <scope>NUCLEOTIDE SEQUENCE [LARGE SCALE GENOMIC DNA]</scope>
    <source>
        <strain evidence="19 20">B16-10</strain>
    </source>
</reference>
<evidence type="ECO:0000256" key="10">
    <source>
        <dbReference type="ARBA" id="ARBA00022741"/>
    </source>
</evidence>
<evidence type="ECO:0000313" key="20">
    <source>
        <dbReference type="Proteomes" id="UP000290649"/>
    </source>
</evidence>
<dbReference type="GO" id="GO:0051539">
    <property type="term" value="F:4 iron, 4 sulfur cluster binding"/>
    <property type="evidence" value="ECO:0007669"/>
    <property type="project" value="UniProtKB-KW"/>
</dbReference>
<dbReference type="GO" id="GO:0046872">
    <property type="term" value="F:metal ion binding"/>
    <property type="evidence" value="ECO:0007669"/>
    <property type="project" value="UniProtKB-KW"/>
</dbReference>
<keyword evidence="6" id="KW-0004">4Fe-4S</keyword>
<dbReference type="CDD" id="cd16917">
    <property type="entry name" value="HATPase_UhpB-NarQ-NarX-like"/>
    <property type="match status" value="1"/>
</dbReference>
<keyword evidence="12" id="KW-0067">ATP-binding</keyword>
<evidence type="ECO:0000256" key="7">
    <source>
        <dbReference type="ARBA" id="ARBA00022490"/>
    </source>
</evidence>
<dbReference type="Pfam" id="PF02518">
    <property type="entry name" value="HATPase_c"/>
    <property type="match status" value="1"/>
</dbReference>
<gene>
    <name evidence="19" type="ORF">DS745_11535</name>
</gene>
<dbReference type="InterPro" id="IPR004358">
    <property type="entry name" value="Sig_transdc_His_kin-like_C"/>
</dbReference>
<dbReference type="GO" id="GO:0005524">
    <property type="term" value="F:ATP binding"/>
    <property type="evidence" value="ECO:0007669"/>
    <property type="project" value="UniProtKB-KW"/>
</dbReference>
<keyword evidence="8" id="KW-0808">Transferase</keyword>
<evidence type="ECO:0000259" key="18">
    <source>
        <dbReference type="PROSITE" id="PS50109"/>
    </source>
</evidence>
<dbReference type="Gene3D" id="1.20.5.1930">
    <property type="match status" value="1"/>
</dbReference>
<feature type="domain" description="Histidine kinase" evidence="18">
    <location>
        <begin position="186"/>
        <end position="374"/>
    </location>
</feature>
<dbReference type="InterPro" id="IPR003018">
    <property type="entry name" value="GAF"/>
</dbReference>
<evidence type="ECO:0000256" key="9">
    <source>
        <dbReference type="ARBA" id="ARBA00022723"/>
    </source>
</evidence>
<evidence type="ECO:0000256" key="15">
    <source>
        <dbReference type="ARBA" id="ARBA00023014"/>
    </source>
</evidence>
<name>A0A4Q0VSA4_9BACI</name>
<dbReference type="InterPro" id="IPR050482">
    <property type="entry name" value="Sensor_HK_TwoCompSys"/>
</dbReference>
<dbReference type="GO" id="GO:0000155">
    <property type="term" value="F:phosphorelay sensor kinase activity"/>
    <property type="evidence" value="ECO:0007669"/>
    <property type="project" value="InterPro"/>
</dbReference>
<evidence type="ECO:0000256" key="4">
    <source>
        <dbReference type="ARBA" id="ARBA00012438"/>
    </source>
</evidence>
<proteinExistence type="predicted"/>
<keyword evidence="9" id="KW-0479">Metal-binding</keyword>
<evidence type="ECO:0000256" key="6">
    <source>
        <dbReference type="ARBA" id="ARBA00022485"/>
    </source>
</evidence>
<dbReference type="RefSeq" id="WP_129078376.1">
    <property type="nucleotide sequence ID" value="NZ_QOUX01000037.1"/>
</dbReference>
<dbReference type="Gene3D" id="3.30.565.10">
    <property type="entry name" value="Histidine kinase-like ATPase, C-terminal domain"/>
    <property type="match status" value="1"/>
</dbReference>
<dbReference type="SMART" id="SM00065">
    <property type="entry name" value="GAF"/>
    <property type="match status" value="1"/>
</dbReference>
<dbReference type="GO" id="GO:0016020">
    <property type="term" value="C:membrane"/>
    <property type="evidence" value="ECO:0007669"/>
    <property type="project" value="InterPro"/>
</dbReference>
<keyword evidence="7" id="KW-0963">Cytoplasm</keyword>
<dbReference type="GO" id="GO:0005737">
    <property type="term" value="C:cytoplasm"/>
    <property type="evidence" value="ECO:0007669"/>
    <property type="project" value="UniProtKB-SubCell"/>
</dbReference>
<dbReference type="Pfam" id="PF13185">
    <property type="entry name" value="GAF_2"/>
    <property type="match status" value="1"/>
</dbReference>
<dbReference type="InterPro" id="IPR005467">
    <property type="entry name" value="His_kinase_dom"/>
</dbReference>
<dbReference type="EMBL" id="QOUX01000037">
    <property type="protein sequence ID" value="RXJ00683.1"/>
    <property type="molecule type" value="Genomic_DNA"/>
</dbReference>
<accession>A0A4Q0VSA4</accession>
<keyword evidence="14" id="KW-0902">Two-component regulatory system</keyword>
<dbReference type="InterPro" id="IPR011712">
    <property type="entry name" value="Sig_transdc_His_kin_sub3_dim/P"/>
</dbReference>
<dbReference type="PROSITE" id="PS50109">
    <property type="entry name" value="HIS_KIN"/>
    <property type="match status" value="1"/>
</dbReference>
<comment type="function">
    <text evidence="16">Member of the two-component regulatory system NreB/NreC involved in the control of dissimilatory nitrate/nitrite reduction in response to oxygen. NreB functions as a direct oxygen sensor histidine kinase which is autophosphorylated, in the absence of oxygen, probably at the conserved histidine residue, and transfers its phosphate group probably to a conserved aspartate residue of NreC. NreB/NreC activates the expression of the nitrate (narGHJI) and nitrite (nir) reductase operons, as well as the putative nitrate transporter gene narT.</text>
</comment>
<dbReference type="OrthoDB" id="9795828at2"/>
<evidence type="ECO:0000256" key="17">
    <source>
        <dbReference type="ARBA" id="ARBA00030800"/>
    </source>
</evidence>
<dbReference type="InterPro" id="IPR003594">
    <property type="entry name" value="HATPase_dom"/>
</dbReference>
<organism evidence="19 20">
    <name type="scientific">Anaerobacillus alkaliphilus</name>
    <dbReference type="NCBI Taxonomy" id="1548597"/>
    <lineage>
        <taxon>Bacteria</taxon>
        <taxon>Bacillati</taxon>
        <taxon>Bacillota</taxon>
        <taxon>Bacilli</taxon>
        <taxon>Bacillales</taxon>
        <taxon>Bacillaceae</taxon>
        <taxon>Anaerobacillus</taxon>
    </lineage>
</organism>
<evidence type="ECO:0000256" key="12">
    <source>
        <dbReference type="ARBA" id="ARBA00022840"/>
    </source>
</evidence>
<keyword evidence="15" id="KW-0411">Iron-sulfur</keyword>
<keyword evidence="10" id="KW-0547">Nucleotide-binding</keyword>
<dbReference type="InterPro" id="IPR029016">
    <property type="entry name" value="GAF-like_dom_sf"/>
</dbReference>
<evidence type="ECO:0000256" key="16">
    <source>
        <dbReference type="ARBA" id="ARBA00024827"/>
    </source>
</evidence>
<evidence type="ECO:0000256" key="8">
    <source>
        <dbReference type="ARBA" id="ARBA00022679"/>
    </source>
</evidence>
<comment type="caution">
    <text evidence="19">The sequence shown here is derived from an EMBL/GenBank/DDBJ whole genome shotgun (WGS) entry which is preliminary data.</text>
</comment>
<dbReference type="PANTHER" id="PTHR24421">
    <property type="entry name" value="NITRATE/NITRITE SENSOR PROTEIN NARX-RELATED"/>
    <property type="match status" value="1"/>
</dbReference>
<evidence type="ECO:0000256" key="1">
    <source>
        <dbReference type="ARBA" id="ARBA00000085"/>
    </source>
</evidence>
<evidence type="ECO:0000256" key="14">
    <source>
        <dbReference type="ARBA" id="ARBA00023012"/>
    </source>
</evidence>
<sequence>MPTNEQIKQLQTLKTIAEKLNEANDMKTMLEEVMSELLPLISMDTGWIFLVDKDGQYELATDKNLPPALARDTKRPMCEGVCWCLNKYLDGRLEGAVNMIECQRIEEAIENNCGETNGITHHATVPLKVGNERFGLLNVAATNKTHFTDEELALLESVAFQIGAAIKRIKLAENEQSMALITERNRLARDLHDSVNQLLFSIILTARGTREMSKDQEVKEMLSYIQELSQEALHEMKALIWQLRPQGLENGIVSALKNYSNVLGLNVTIEVEGNVDIPAKIEETLWRIGQEALNNCRKHANTKDSFIALKVKDDQVVMKIKDKGCGFHYEPGVALPSLGLLNMKERAEMQGGTFHLESEVGKGSTVRIEIPIKE</sequence>
<keyword evidence="13" id="KW-0408">Iron</keyword>
<evidence type="ECO:0000256" key="2">
    <source>
        <dbReference type="ARBA" id="ARBA00001966"/>
    </source>
</evidence>
<dbReference type="GO" id="GO:0046983">
    <property type="term" value="F:protein dimerization activity"/>
    <property type="evidence" value="ECO:0007669"/>
    <property type="project" value="InterPro"/>
</dbReference>
<dbReference type="Proteomes" id="UP000290649">
    <property type="component" value="Unassembled WGS sequence"/>
</dbReference>
<dbReference type="SUPFAM" id="SSF55874">
    <property type="entry name" value="ATPase domain of HSP90 chaperone/DNA topoisomerase II/histidine kinase"/>
    <property type="match status" value="1"/>
</dbReference>
<evidence type="ECO:0000256" key="11">
    <source>
        <dbReference type="ARBA" id="ARBA00022777"/>
    </source>
</evidence>